<dbReference type="Pfam" id="PF20557">
    <property type="entry name" value="DnaT_2"/>
    <property type="match status" value="1"/>
</dbReference>
<name>A0A7X0DEQ1_9HYPH</name>
<dbReference type="InterPro" id="IPR046787">
    <property type="entry name" value="DnaT_2"/>
</dbReference>
<gene>
    <name evidence="2" type="ORF">HNQ75_004136</name>
</gene>
<evidence type="ECO:0000313" key="3">
    <source>
        <dbReference type="Proteomes" id="UP000535501"/>
    </source>
</evidence>
<proteinExistence type="predicted"/>
<dbReference type="EMBL" id="JACHEJ010000020">
    <property type="protein sequence ID" value="MBB6182147.1"/>
    <property type="molecule type" value="Genomic_DNA"/>
</dbReference>
<accession>A0A7X0DEQ1</accession>
<evidence type="ECO:0000313" key="2">
    <source>
        <dbReference type="EMBL" id="MBB6182147.1"/>
    </source>
</evidence>
<dbReference type="RefSeq" id="WP_139346334.1">
    <property type="nucleotide sequence ID" value="NZ_JACHEJ010000020.1"/>
</dbReference>
<keyword evidence="3" id="KW-1185">Reference proteome</keyword>
<reference evidence="2 3" key="1">
    <citation type="submission" date="2020-08" db="EMBL/GenBank/DDBJ databases">
        <title>Genomic Encyclopedia of Type Strains, Phase IV (KMG-IV): sequencing the most valuable type-strain genomes for metagenomic binning, comparative biology and taxonomic classification.</title>
        <authorList>
            <person name="Goeker M."/>
        </authorList>
    </citation>
    <scope>NUCLEOTIDE SEQUENCE [LARGE SCALE GENOMIC DNA]</scope>
    <source>
        <strain evidence="2 3">DSM 102134</strain>
    </source>
</reference>
<sequence length="108" mass="11819">MKAALEAATPNQQEQALAYAADFIDRLCFQGRKLKPSQMRAWPRAGVLDPNGKSVTGIPAEIQYATDLVAGSVIADHVDRETVLAHVLFIIDHLIDECGRVSKPSRPH</sequence>
<protein>
    <recommendedName>
        <fullName evidence="1">Putative DnaT-like domain-containing protein</fullName>
    </recommendedName>
</protein>
<feature type="domain" description="Putative DnaT-like" evidence="1">
    <location>
        <begin position="4"/>
        <end position="77"/>
    </location>
</feature>
<dbReference type="AlphaFoldDB" id="A0A7X0DEQ1"/>
<organism evidence="2 3">
    <name type="scientific">Pseudorhizobium flavum</name>
    <dbReference type="NCBI Taxonomy" id="1335061"/>
    <lineage>
        <taxon>Bacteria</taxon>
        <taxon>Pseudomonadati</taxon>
        <taxon>Pseudomonadota</taxon>
        <taxon>Alphaproteobacteria</taxon>
        <taxon>Hyphomicrobiales</taxon>
        <taxon>Rhizobiaceae</taxon>
        <taxon>Rhizobium/Agrobacterium group</taxon>
        <taxon>Pseudorhizobium</taxon>
    </lineage>
</organism>
<comment type="caution">
    <text evidence="2">The sequence shown here is derived from an EMBL/GenBank/DDBJ whole genome shotgun (WGS) entry which is preliminary data.</text>
</comment>
<dbReference type="Proteomes" id="UP000535501">
    <property type="component" value="Unassembled WGS sequence"/>
</dbReference>
<evidence type="ECO:0000259" key="1">
    <source>
        <dbReference type="Pfam" id="PF20557"/>
    </source>
</evidence>